<feature type="domain" description="PpiC" evidence="1">
    <location>
        <begin position="75"/>
        <end position="178"/>
    </location>
</feature>
<sequence length="335" mass="37572">NIYLYAIADELEGVIERDELIRQAAMKLGISVSDSEVDEELKDYDSPVSDVFRDVVRSQLLISKLRDGYFEHEVPVSAGQRHMMAMFLESESQAMEVSDKLEAGEDFAELAGELSLESISQTEKGDLGWRPKDVLTMVLGTSVPVEYAFGAEVGVLSQPIYDETQSKDVGYWIISVVEKKEETEQARVYAILLGSEEEAQQVKDRMEAGEDFAALAKELSQHAESKESGGDLGWVSPGTMSSAFEDFVFNPELEMSRFSEVIRDEETMTRGGYWLVKVLGKDDNREIGEDDRDLLKGKALEGWILALWGDPDNEVISYLDDEMKRWAADKAYEGL</sequence>
<dbReference type="InterPro" id="IPR046357">
    <property type="entry name" value="PPIase_dom_sf"/>
</dbReference>
<dbReference type="Gene3D" id="3.10.50.40">
    <property type="match status" value="2"/>
</dbReference>
<gene>
    <name evidence="2" type="ORF">S12H4_16871</name>
</gene>
<dbReference type="PROSITE" id="PS50198">
    <property type="entry name" value="PPIC_PPIASE_2"/>
    <property type="match status" value="2"/>
</dbReference>
<dbReference type="InterPro" id="IPR000297">
    <property type="entry name" value="PPIase_PpiC"/>
</dbReference>
<comment type="caution">
    <text evidence="2">The sequence shown here is derived from an EMBL/GenBank/DDBJ whole genome shotgun (WGS) entry which is preliminary data.</text>
</comment>
<accession>X1SQZ5</accession>
<reference evidence="2" key="1">
    <citation type="journal article" date="2014" name="Front. Microbiol.">
        <title>High frequency of phylogenetically diverse reductive dehalogenase-homologous genes in deep subseafloor sedimentary metagenomes.</title>
        <authorList>
            <person name="Kawai M."/>
            <person name="Futagami T."/>
            <person name="Toyoda A."/>
            <person name="Takaki Y."/>
            <person name="Nishi S."/>
            <person name="Hori S."/>
            <person name="Arai W."/>
            <person name="Tsubouchi T."/>
            <person name="Morono Y."/>
            <person name="Uchiyama I."/>
            <person name="Ito T."/>
            <person name="Fujiyama A."/>
            <person name="Inagaki F."/>
            <person name="Takami H."/>
        </authorList>
    </citation>
    <scope>NUCLEOTIDE SEQUENCE</scope>
    <source>
        <strain evidence="2">Expedition CK06-06</strain>
    </source>
</reference>
<dbReference type="EMBL" id="BARW01008193">
    <property type="protein sequence ID" value="GAI81551.1"/>
    <property type="molecule type" value="Genomic_DNA"/>
</dbReference>
<dbReference type="PANTHER" id="PTHR47245">
    <property type="entry name" value="PEPTIDYLPROLYL ISOMERASE"/>
    <property type="match status" value="1"/>
</dbReference>
<dbReference type="SUPFAM" id="SSF54534">
    <property type="entry name" value="FKBP-like"/>
    <property type="match status" value="2"/>
</dbReference>
<dbReference type="AlphaFoldDB" id="X1SQZ5"/>
<dbReference type="Pfam" id="PF13616">
    <property type="entry name" value="Rotamase_3"/>
    <property type="match status" value="1"/>
</dbReference>
<evidence type="ECO:0000259" key="1">
    <source>
        <dbReference type="PROSITE" id="PS50198"/>
    </source>
</evidence>
<protein>
    <recommendedName>
        <fullName evidence="1">PpiC domain-containing protein</fullName>
    </recommendedName>
</protein>
<dbReference type="PANTHER" id="PTHR47245:SF2">
    <property type="entry name" value="PEPTIDYL-PROLYL CIS-TRANS ISOMERASE HP_0175-RELATED"/>
    <property type="match status" value="1"/>
</dbReference>
<organism evidence="2">
    <name type="scientific">marine sediment metagenome</name>
    <dbReference type="NCBI Taxonomy" id="412755"/>
    <lineage>
        <taxon>unclassified sequences</taxon>
        <taxon>metagenomes</taxon>
        <taxon>ecological metagenomes</taxon>
    </lineage>
</organism>
<feature type="domain" description="PpiC" evidence="1">
    <location>
        <begin position="183"/>
        <end position="250"/>
    </location>
</feature>
<name>X1SQZ5_9ZZZZ</name>
<dbReference type="PROSITE" id="PS01096">
    <property type="entry name" value="PPIC_PPIASE_1"/>
    <property type="match status" value="1"/>
</dbReference>
<dbReference type="GO" id="GO:0003755">
    <property type="term" value="F:peptidyl-prolyl cis-trans isomerase activity"/>
    <property type="evidence" value="ECO:0007669"/>
    <property type="project" value="InterPro"/>
</dbReference>
<dbReference type="InterPro" id="IPR050245">
    <property type="entry name" value="PrsA_foldase"/>
</dbReference>
<feature type="non-terminal residue" evidence="2">
    <location>
        <position position="1"/>
    </location>
</feature>
<dbReference type="InterPro" id="IPR023058">
    <property type="entry name" value="PPIase_PpiC_CS"/>
</dbReference>
<proteinExistence type="predicted"/>
<evidence type="ECO:0000313" key="2">
    <source>
        <dbReference type="EMBL" id="GAI81551.1"/>
    </source>
</evidence>